<evidence type="ECO:0000256" key="1">
    <source>
        <dbReference type="SAM" id="Phobius"/>
    </source>
</evidence>
<keyword evidence="3" id="KW-1185">Reference proteome</keyword>
<reference evidence="2 3" key="1">
    <citation type="submission" date="2013-07" db="EMBL/GenBank/DDBJ databases">
        <authorList>
            <consortium name="DOE Joint Genome Institute"/>
            <person name="Reeve W."/>
            <person name="Huntemann M."/>
            <person name="Han J."/>
            <person name="Chen A."/>
            <person name="Kyrpides N."/>
            <person name="Mavromatis K."/>
            <person name="Markowitz V."/>
            <person name="Palaniappan K."/>
            <person name="Ivanova N."/>
            <person name="Schaumberg A."/>
            <person name="Pati A."/>
            <person name="Liolios K."/>
            <person name="Nordberg H.P."/>
            <person name="Cantor M.N."/>
            <person name="Hua S.X."/>
            <person name="Woyke T."/>
        </authorList>
    </citation>
    <scope>NUCLEOTIDE SEQUENCE [LARGE SCALE GENOMIC DNA]</scope>
    <source>
        <strain evidence="2 3">DSM 43889</strain>
    </source>
</reference>
<proteinExistence type="predicted"/>
<feature type="transmembrane region" description="Helical" evidence="1">
    <location>
        <begin position="72"/>
        <end position="89"/>
    </location>
</feature>
<accession>A0ABT1JQ56</accession>
<keyword evidence="1" id="KW-0472">Membrane</keyword>
<evidence type="ECO:0000313" key="3">
    <source>
        <dbReference type="Proteomes" id="UP000791080"/>
    </source>
</evidence>
<organism evidence="2 3">
    <name type="scientific">Actinoalloteichus caeruleus DSM 43889</name>
    <dbReference type="NCBI Taxonomy" id="1120930"/>
    <lineage>
        <taxon>Bacteria</taxon>
        <taxon>Bacillati</taxon>
        <taxon>Actinomycetota</taxon>
        <taxon>Actinomycetes</taxon>
        <taxon>Pseudonocardiales</taxon>
        <taxon>Pseudonocardiaceae</taxon>
        <taxon>Actinoalloteichus</taxon>
        <taxon>Actinoalloteichus cyanogriseus</taxon>
    </lineage>
</organism>
<comment type="caution">
    <text evidence="2">The sequence shown here is derived from an EMBL/GenBank/DDBJ whole genome shotgun (WGS) entry which is preliminary data.</text>
</comment>
<evidence type="ECO:0000313" key="2">
    <source>
        <dbReference type="EMBL" id="MCP2334650.1"/>
    </source>
</evidence>
<gene>
    <name evidence="2" type="ORF">G443_004920</name>
</gene>
<keyword evidence="1" id="KW-1133">Transmembrane helix</keyword>
<dbReference type="RefSeq" id="WP_026420141.1">
    <property type="nucleotide sequence ID" value="NZ_AUBJ02000001.1"/>
</dbReference>
<reference evidence="2 3" key="2">
    <citation type="submission" date="2022-06" db="EMBL/GenBank/DDBJ databases">
        <title>Genomic Encyclopedia of Type Strains, Phase I: the one thousand microbial genomes (KMG-I) project.</title>
        <authorList>
            <person name="Kyrpides N."/>
        </authorList>
    </citation>
    <scope>NUCLEOTIDE SEQUENCE [LARGE SCALE GENOMIC DNA]</scope>
    <source>
        <strain evidence="2 3">DSM 43889</strain>
    </source>
</reference>
<name>A0ABT1JQ56_ACTCY</name>
<protein>
    <submittedName>
        <fullName evidence="2">Uncharacterized protein</fullName>
    </submittedName>
</protein>
<keyword evidence="1" id="KW-0812">Transmembrane</keyword>
<sequence>MNGWRSAHGRWLVLLVLLVGLVGAHHVVGRATPTAPSPVAVSSSSPAPPQWAVGSDACSSCAGTPVVAEDSLFHVCVAVVLALALAALARRPRPLVELRPTRRHRERRRRLPEVTRAPRVALRLAGLGLLRL</sequence>
<dbReference type="Proteomes" id="UP000791080">
    <property type="component" value="Unassembled WGS sequence"/>
</dbReference>
<dbReference type="EMBL" id="AUBJ02000001">
    <property type="protein sequence ID" value="MCP2334650.1"/>
    <property type="molecule type" value="Genomic_DNA"/>
</dbReference>